<name>A0A6J8EFX2_MYTCO</name>
<organism evidence="1 2">
    <name type="scientific">Mytilus coruscus</name>
    <name type="common">Sea mussel</name>
    <dbReference type="NCBI Taxonomy" id="42192"/>
    <lineage>
        <taxon>Eukaryota</taxon>
        <taxon>Metazoa</taxon>
        <taxon>Spiralia</taxon>
        <taxon>Lophotrochozoa</taxon>
        <taxon>Mollusca</taxon>
        <taxon>Bivalvia</taxon>
        <taxon>Autobranchia</taxon>
        <taxon>Pteriomorphia</taxon>
        <taxon>Mytilida</taxon>
        <taxon>Mytiloidea</taxon>
        <taxon>Mytilidae</taxon>
        <taxon>Mytilinae</taxon>
        <taxon>Mytilus</taxon>
    </lineage>
</organism>
<sequence>MINGQYGRELAVYMPSSTDGITKTFQGEAYDCILKSPLSNCCIGDKNSKYAITTYLINYVTYQCISKSKAIRLFTQLSRYQLIKCLHKVIDENIGDDCIQCSMKNKASLKATKSLFLKCFADSVECSMGLGIPSKSVYNPEWVLCENCNWKDIYNYPVPKGDKKKLPKVMCAKRSNSVESICTLYEQN</sequence>
<dbReference type="Proteomes" id="UP000507470">
    <property type="component" value="Unassembled WGS sequence"/>
</dbReference>
<gene>
    <name evidence="1" type="ORF">MCOR_50474</name>
</gene>
<protein>
    <submittedName>
        <fullName evidence="1">Uncharacterized protein</fullName>
    </submittedName>
</protein>
<dbReference type="EMBL" id="CACVKT020008846">
    <property type="protein sequence ID" value="CAC5418011.1"/>
    <property type="molecule type" value="Genomic_DNA"/>
</dbReference>
<dbReference type="AlphaFoldDB" id="A0A6J8EFX2"/>
<evidence type="ECO:0000313" key="2">
    <source>
        <dbReference type="Proteomes" id="UP000507470"/>
    </source>
</evidence>
<accession>A0A6J8EFX2</accession>
<evidence type="ECO:0000313" key="1">
    <source>
        <dbReference type="EMBL" id="CAC5418011.1"/>
    </source>
</evidence>
<proteinExistence type="predicted"/>
<reference evidence="1 2" key="1">
    <citation type="submission" date="2020-06" db="EMBL/GenBank/DDBJ databases">
        <authorList>
            <person name="Li R."/>
            <person name="Bekaert M."/>
        </authorList>
    </citation>
    <scope>NUCLEOTIDE SEQUENCE [LARGE SCALE GENOMIC DNA]</scope>
    <source>
        <strain evidence="2">wild</strain>
    </source>
</reference>
<keyword evidence="2" id="KW-1185">Reference proteome</keyword>